<dbReference type="Proteomes" id="UP001341840">
    <property type="component" value="Unassembled WGS sequence"/>
</dbReference>
<evidence type="ECO:0000313" key="2">
    <source>
        <dbReference type="Proteomes" id="UP001341840"/>
    </source>
</evidence>
<comment type="caution">
    <text evidence="1">The sequence shown here is derived from an EMBL/GenBank/DDBJ whole genome shotgun (WGS) entry which is preliminary data.</text>
</comment>
<proteinExistence type="predicted"/>
<name>A0ABU6XG45_9FABA</name>
<dbReference type="EMBL" id="JASCZI010211838">
    <property type="protein sequence ID" value="MED6197040.1"/>
    <property type="molecule type" value="Genomic_DNA"/>
</dbReference>
<evidence type="ECO:0000313" key="1">
    <source>
        <dbReference type="EMBL" id="MED6197040.1"/>
    </source>
</evidence>
<protein>
    <submittedName>
        <fullName evidence="1">Uncharacterized protein</fullName>
    </submittedName>
</protein>
<accession>A0ABU6XG45</accession>
<reference evidence="1 2" key="1">
    <citation type="journal article" date="2023" name="Plants (Basel)">
        <title>Bridging the Gap: Combining Genomics and Transcriptomics Approaches to Understand Stylosanthes scabra, an Orphan Legume from the Brazilian Caatinga.</title>
        <authorList>
            <person name="Ferreira-Neto J.R.C."/>
            <person name="da Silva M.D."/>
            <person name="Binneck E."/>
            <person name="de Melo N.F."/>
            <person name="da Silva R.H."/>
            <person name="de Melo A.L.T.M."/>
            <person name="Pandolfi V."/>
            <person name="Bustamante F.O."/>
            <person name="Brasileiro-Vidal A.C."/>
            <person name="Benko-Iseppon A.M."/>
        </authorList>
    </citation>
    <scope>NUCLEOTIDE SEQUENCE [LARGE SCALE GENOMIC DNA]</scope>
    <source>
        <tissue evidence="1">Leaves</tissue>
    </source>
</reference>
<organism evidence="1 2">
    <name type="scientific">Stylosanthes scabra</name>
    <dbReference type="NCBI Taxonomy" id="79078"/>
    <lineage>
        <taxon>Eukaryota</taxon>
        <taxon>Viridiplantae</taxon>
        <taxon>Streptophyta</taxon>
        <taxon>Embryophyta</taxon>
        <taxon>Tracheophyta</taxon>
        <taxon>Spermatophyta</taxon>
        <taxon>Magnoliopsida</taxon>
        <taxon>eudicotyledons</taxon>
        <taxon>Gunneridae</taxon>
        <taxon>Pentapetalae</taxon>
        <taxon>rosids</taxon>
        <taxon>fabids</taxon>
        <taxon>Fabales</taxon>
        <taxon>Fabaceae</taxon>
        <taxon>Papilionoideae</taxon>
        <taxon>50 kb inversion clade</taxon>
        <taxon>dalbergioids sensu lato</taxon>
        <taxon>Dalbergieae</taxon>
        <taxon>Pterocarpus clade</taxon>
        <taxon>Stylosanthes</taxon>
    </lineage>
</organism>
<keyword evidence="2" id="KW-1185">Reference proteome</keyword>
<gene>
    <name evidence="1" type="ORF">PIB30_053000</name>
</gene>
<sequence>MEVEERVGDFEERVRDFEERGRRDWKRGKNSPPLLLSFITVVLSSHRDSEMQHRRHPAAVVGGTRKTEELCPTNLKQQKPYLIPNHALFYLGLLRGDRWARKLQNMSELVGQSAWRMIESRMRWSS</sequence>